<evidence type="ECO:0000313" key="1">
    <source>
        <dbReference type="EMBL" id="BAL86263.1"/>
    </source>
</evidence>
<dbReference type="PANTHER" id="PTHR46246:SF1">
    <property type="entry name" value="GUANOSINE-3',5'-BIS(DIPHOSPHATE) 3'-PYROPHOSPHOHYDROLASE MESH1"/>
    <property type="match status" value="1"/>
</dbReference>
<evidence type="ECO:0000313" key="2">
    <source>
        <dbReference type="Proteomes" id="UP000007882"/>
    </source>
</evidence>
<reference evidence="1 2" key="1">
    <citation type="submission" date="2012-02" db="EMBL/GenBank/DDBJ databases">
        <title>Complete genome sequence of Actinoplanes missouriensis 431 (= NBRC 102363).</title>
        <authorList>
            <person name="Ohnishi Y."/>
            <person name="Ishikawa J."/>
            <person name="Sekine M."/>
            <person name="Hosoyama A."/>
            <person name="Harada T."/>
            <person name="Narita H."/>
            <person name="Hata T."/>
            <person name="Konno Y."/>
            <person name="Tutikane K."/>
            <person name="Fujita N."/>
            <person name="Horinouchi S."/>
            <person name="Hayakawa M."/>
        </authorList>
    </citation>
    <scope>NUCLEOTIDE SEQUENCE [LARGE SCALE GENOMIC DNA]</scope>
    <source>
        <strain evidence="2">ATCC 14538 / DSM 43046 / CBS 188.64 / JCM 3121 / NBRC 102363 / NCIMB 12654 / NRRL B-3342 / UNCC 431</strain>
    </source>
</reference>
<dbReference type="OrthoDB" id="9802385at2"/>
<dbReference type="RefSeq" id="WP_014441160.1">
    <property type="nucleotide sequence ID" value="NC_017093.1"/>
</dbReference>
<name>I0GZS6_ACTM4</name>
<dbReference type="PATRIC" id="fig|512565.3.peg.1048"/>
<evidence type="ECO:0008006" key="3">
    <source>
        <dbReference type="Google" id="ProtNLM"/>
    </source>
</evidence>
<sequence>MAPRMLLSMPLHAITEVYGEAGLRDRFALELESFPDADRETLTEALDLAATLHSGDRRVREPYLNHLLRVAIRIIKYYGVRDTDVLVAALLHDAVEDHPDELGGVPADTPYPEATEAALAVLAHRFNCRVADLVRSVTNPEYDPARDRHEQYREHVAENLDRDPWARVIKISDFTDNGVGVIHTTLEKAFRAATKYRPLVPTLRELVGRPDTPLSTSAKEHILDQLDLAEERFAAILDA</sequence>
<protein>
    <recommendedName>
        <fullName evidence="3">HD domain-containing protein</fullName>
    </recommendedName>
</protein>
<gene>
    <name evidence="1" type="ordered locus">AMIS_10430</name>
</gene>
<dbReference type="Proteomes" id="UP000007882">
    <property type="component" value="Chromosome"/>
</dbReference>
<dbReference type="Gene3D" id="1.10.3210.10">
    <property type="entry name" value="Hypothetical protein af1432"/>
    <property type="match status" value="1"/>
</dbReference>
<dbReference type="PANTHER" id="PTHR46246">
    <property type="entry name" value="GUANOSINE-3',5'-BIS(DIPHOSPHATE) 3'-PYROPHOSPHOHYDROLASE MESH1"/>
    <property type="match status" value="1"/>
</dbReference>
<keyword evidence="2" id="KW-1185">Reference proteome</keyword>
<dbReference type="SUPFAM" id="SSF109604">
    <property type="entry name" value="HD-domain/PDEase-like"/>
    <property type="match status" value="1"/>
</dbReference>
<proteinExistence type="predicted"/>
<dbReference type="GO" id="GO:0008893">
    <property type="term" value="F:guanosine-3',5'-bis(diphosphate) 3'-diphosphatase activity"/>
    <property type="evidence" value="ECO:0007669"/>
    <property type="project" value="TreeGrafter"/>
</dbReference>
<dbReference type="HOGENOM" id="CLU_1159163_0_0_11"/>
<dbReference type="EMBL" id="AP012319">
    <property type="protein sequence ID" value="BAL86263.1"/>
    <property type="molecule type" value="Genomic_DNA"/>
</dbReference>
<dbReference type="STRING" id="512565.AMIS_10430"/>
<dbReference type="AlphaFoldDB" id="I0GZS6"/>
<dbReference type="InterPro" id="IPR052194">
    <property type="entry name" value="MESH1"/>
</dbReference>
<organism evidence="1 2">
    <name type="scientific">Actinoplanes missouriensis (strain ATCC 14538 / DSM 43046 / CBS 188.64 / JCM 3121 / NBRC 102363 / NCIMB 12654 / NRRL B-3342 / UNCC 431)</name>
    <dbReference type="NCBI Taxonomy" id="512565"/>
    <lineage>
        <taxon>Bacteria</taxon>
        <taxon>Bacillati</taxon>
        <taxon>Actinomycetota</taxon>
        <taxon>Actinomycetes</taxon>
        <taxon>Micromonosporales</taxon>
        <taxon>Micromonosporaceae</taxon>
        <taxon>Actinoplanes</taxon>
    </lineage>
</organism>
<dbReference type="Pfam" id="PF13328">
    <property type="entry name" value="HD_4"/>
    <property type="match status" value="1"/>
</dbReference>
<dbReference type="eggNOG" id="COG0317">
    <property type="taxonomic scope" value="Bacteria"/>
</dbReference>
<accession>I0GZS6</accession>
<dbReference type="KEGG" id="ams:AMIS_10430"/>